<keyword evidence="3" id="KW-1185">Reference proteome</keyword>
<feature type="region of interest" description="Disordered" evidence="1">
    <location>
        <begin position="56"/>
        <end position="76"/>
    </location>
</feature>
<evidence type="ECO:0000313" key="3">
    <source>
        <dbReference type="Proteomes" id="UP001066276"/>
    </source>
</evidence>
<accession>A0AAV7R5W3</accession>
<organism evidence="2 3">
    <name type="scientific">Pleurodeles waltl</name>
    <name type="common">Iberian ribbed newt</name>
    <dbReference type="NCBI Taxonomy" id="8319"/>
    <lineage>
        <taxon>Eukaryota</taxon>
        <taxon>Metazoa</taxon>
        <taxon>Chordata</taxon>
        <taxon>Craniata</taxon>
        <taxon>Vertebrata</taxon>
        <taxon>Euteleostomi</taxon>
        <taxon>Amphibia</taxon>
        <taxon>Batrachia</taxon>
        <taxon>Caudata</taxon>
        <taxon>Salamandroidea</taxon>
        <taxon>Salamandridae</taxon>
        <taxon>Pleurodelinae</taxon>
        <taxon>Pleurodeles</taxon>
    </lineage>
</organism>
<name>A0AAV7R5W3_PLEWA</name>
<reference evidence="2" key="1">
    <citation type="journal article" date="2022" name="bioRxiv">
        <title>Sequencing and chromosome-scale assembly of the giantPleurodeles waltlgenome.</title>
        <authorList>
            <person name="Brown T."/>
            <person name="Elewa A."/>
            <person name="Iarovenko S."/>
            <person name="Subramanian E."/>
            <person name="Araus A.J."/>
            <person name="Petzold A."/>
            <person name="Susuki M."/>
            <person name="Suzuki K.-i.T."/>
            <person name="Hayashi T."/>
            <person name="Toyoda A."/>
            <person name="Oliveira C."/>
            <person name="Osipova E."/>
            <person name="Leigh N.D."/>
            <person name="Simon A."/>
            <person name="Yun M.H."/>
        </authorList>
    </citation>
    <scope>NUCLEOTIDE SEQUENCE</scope>
    <source>
        <strain evidence="2">20211129_DDA</strain>
        <tissue evidence="2">Liver</tissue>
    </source>
</reference>
<gene>
    <name evidence="2" type="ORF">NDU88_012342</name>
</gene>
<comment type="caution">
    <text evidence="2">The sequence shown here is derived from an EMBL/GenBank/DDBJ whole genome shotgun (WGS) entry which is preliminary data.</text>
</comment>
<dbReference type="EMBL" id="JANPWB010000010">
    <property type="protein sequence ID" value="KAJ1146060.1"/>
    <property type="molecule type" value="Genomic_DNA"/>
</dbReference>
<feature type="compositionally biased region" description="Basic residues" evidence="1">
    <location>
        <begin position="63"/>
        <end position="73"/>
    </location>
</feature>
<dbReference type="Proteomes" id="UP001066276">
    <property type="component" value="Chromosome 6"/>
</dbReference>
<sequence>MRNRDRLHDLVLCRKSAPGRVARRNPAEHGRGALRLTSKVRLPEFPGCAQLPTEPCRGLKGARQPKKRRKAPAPHRALLRPVRYAATKEEKGKPCCGLNGAQQ</sequence>
<dbReference type="AlphaFoldDB" id="A0AAV7R5W3"/>
<protein>
    <submittedName>
        <fullName evidence="2">Uncharacterized protein</fullName>
    </submittedName>
</protein>
<proteinExistence type="predicted"/>
<evidence type="ECO:0000313" key="2">
    <source>
        <dbReference type="EMBL" id="KAJ1146060.1"/>
    </source>
</evidence>
<evidence type="ECO:0000256" key="1">
    <source>
        <dbReference type="SAM" id="MobiDB-lite"/>
    </source>
</evidence>